<dbReference type="GO" id="GO:0005524">
    <property type="term" value="F:ATP binding"/>
    <property type="evidence" value="ECO:0007669"/>
    <property type="project" value="InterPro"/>
</dbReference>
<dbReference type="Gene3D" id="3.40.50.720">
    <property type="entry name" value="NAD(P)-binding Rossmann-like Domain"/>
    <property type="match status" value="1"/>
</dbReference>
<dbReference type="InterPro" id="IPR013815">
    <property type="entry name" value="ATP_grasp_subdomain_1"/>
</dbReference>
<dbReference type="Pfam" id="PF13549">
    <property type="entry name" value="ATP-grasp_5"/>
    <property type="match status" value="1"/>
</dbReference>
<dbReference type="Gene3D" id="3.30.1490.20">
    <property type="entry name" value="ATP-grasp fold, A domain"/>
    <property type="match status" value="1"/>
</dbReference>
<dbReference type="Gene3D" id="3.30.470.20">
    <property type="entry name" value="ATP-grasp fold, B domain"/>
    <property type="match status" value="1"/>
</dbReference>
<dbReference type="SMART" id="SM00881">
    <property type="entry name" value="CoA_binding"/>
    <property type="match status" value="1"/>
</dbReference>
<proteinExistence type="predicted"/>
<dbReference type="Pfam" id="PF13607">
    <property type="entry name" value="Succ_CoA_lig"/>
    <property type="match status" value="1"/>
</dbReference>
<evidence type="ECO:0000313" key="2">
    <source>
        <dbReference type="EMBL" id="CUS53834.1"/>
    </source>
</evidence>
<evidence type="ECO:0000259" key="1">
    <source>
        <dbReference type="PROSITE" id="PS50975"/>
    </source>
</evidence>
<dbReference type="SUPFAM" id="SSF52210">
    <property type="entry name" value="Succinyl-CoA synthetase domains"/>
    <property type="match status" value="2"/>
</dbReference>
<dbReference type="PROSITE" id="PS50975">
    <property type="entry name" value="ATP_GRASP"/>
    <property type="match status" value="1"/>
</dbReference>
<organism evidence="2">
    <name type="scientific">hydrothermal vent metagenome</name>
    <dbReference type="NCBI Taxonomy" id="652676"/>
    <lineage>
        <taxon>unclassified sequences</taxon>
        <taxon>metagenomes</taxon>
        <taxon>ecological metagenomes</taxon>
    </lineage>
</organism>
<dbReference type="InterPro" id="IPR032875">
    <property type="entry name" value="Succ_CoA_lig_flav_dom"/>
</dbReference>
<dbReference type="InterPro" id="IPR003781">
    <property type="entry name" value="CoA-bd"/>
</dbReference>
<protein>
    <submittedName>
        <fullName evidence="2">Acetyl-CoA synthetase (ADP-forming) alpha and beta chains, putative</fullName>
    </submittedName>
</protein>
<dbReference type="SUPFAM" id="SSF51735">
    <property type="entry name" value="NAD(P)-binding Rossmann-fold domains"/>
    <property type="match status" value="1"/>
</dbReference>
<reference evidence="2" key="1">
    <citation type="submission" date="2015-10" db="EMBL/GenBank/DDBJ databases">
        <authorList>
            <person name="Gilbert D.G."/>
        </authorList>
    </citation>
    <scope>NUCLEOTIDE SEQUENCE</scope>
</reference>
<dbReference type="InterPro" id="IPR016102">
    <property type="entry name" value="Succinyl-CoA_synth-like"/>
</dbReference>
<dbReference type="EMBL" id="CZRL01000098">
    <property type="protein sequence ID" value="CUS53834.1"/>
    <property type="molecule type" value="Genomic_DNA"/>
</dbReference>
<accession>A0A160TSR9</accession>
<feature type="domain" description="ATP-grasp" evidence="1">
    <location>
        <begin position="489"/>
        <end position="524"/>
    </location>
</feature>
<dbReference type="PANTHER" id="PTHR42793">
    <property type="entry name" value="COA BINDING DOMAIN CONTAINING PROTEIN"/>
    <property type="match status" value="1"/>
</dbReference>
<sequence length="700" mass="74315">MTPGQKKNLQRLLAPKHIAFIGGSEALYASRQCAAGGFSGQIWGVNPKRRKLDAHPCFASVDDLPEAPDAAFIAVPGPVVPTVVSQLHQRGAGGVVCYSAGFGELGVEGEALEQKLIEVSGDLALVGPNVFGLLNYIQGAHLWPYSHGGQRVTRGPAIISQSGMLSGYLLTNRRSVNFSYVIGAGNQSVLGVEDYLEALLTRSEVTAFGIYLESLRDIPQFAKAALNALDRNIPLVVLKVGRSDLAARTTLTHTGSLAGSDTLYQALFDRLGVVRVPTPSLMLETLNLLTIAGAPAGQRLAAFTCSGGDVAMLADRGEECGIDFKAPSPAASHTLKSLLPAIATVSNPLDYTTPLWGHEKKLKPVFSALVEDDYDAALLVQDYPPPHLDEDRHLYQADARAFMQATREAGIPGAVCSSLPENLDTQIQQFLKDHDTAPLQGISESVQAIAAATVFGRQRKKYLTQPGSISVEIVGRTANSVTLDEWQGKKLLENVGIPIPAGELVTVAGVSAAADRLGYPVALKLVSADLPHKTEAGAVRLNLESATQVSDAAKAIQQAVQDYSPDLSKECFLVEKMVANSIAELLVGVRNDAQFGHTLTLASGGALVELVADSVTVLLPTPREDITAALHSLQVANLLRGFRNRPAADIDRLVDTICTIVAFAQQLGAKLDELDINPLIVHPGGCTAADVLLRVDPEML</sequence>
<name>A0A160TSR9_9ZZZZ</name>
<dbReference type="InterPro" id="IPR011761">
    <property type="entry name" value="ATP-grasp"/>
</dbReference>
<dbReference type="PANTHER" id="PTHR42793:SF4">
    <property type="entry name" value="BLL6376 PROTEIN"/>
    <property type="match status" value="1"/>
</dbReference>
<dbReference type="SUPFAM" id="SSF56059">
    <property type="entry name" value="Glutathione synthetase ATP-binding domain-like"/>
    <property type="match status" value="1"/>
</dbReference>
<dbReference type="Gene3D" id="3.40.50.261">
    <property type="entry name" value="Succinyl-CoA synthetase domains"/>
    <property type="match status" value="2"/>
</dbReference>
<gene>
    <name evidence="2" type="ORF">MGWOODY_XGa2906</name>
</gene>
<dbReference type="Pfam" id="PF13380">
    <property type="entry name" value="CoA_binding_2"/>
    <property type="match status" value="1"/>
</dbReference>
<dbReference type="InterPro" id="IPR036291">
    <property type="entry name" value="NAD(P)-bd_dom_sf"/>
</dbReference>
<dbReference type="FunFam" id="3.30.1490.20:FF:000020">
    <property type="entry name" value="Protein lysine acetyltransferase"/>
    <property type="match status" value="1"/>
</dbReference>
<dbReference type="AlphaFoldDB" id="A0A160TSR9"/>
<dbReference type="GO" id="GO:0046872">
    <property type="term" value="F:metal ion binding"/>
    <property type="evidence" value="ECO:0007669"/>
    <property type="project" value="InterPro"/>
</dbReference>